<gene>
    <name evidence="1" type="ORF">D8674_011545</name>
</gene>
<dbReference type="AlphaFoldDB" id="A0A5N5FZT7"/>
<evidence type="ECO:0000313" key="1">
    <source>
        <dbReference type="EMBL" id="KAB2608377.1"/>
    </source>
</evidence>
<organism evidence="1 2">
    <name type="scientific">Pyrus ussuriensis x Pyrus communis</name>
    <dbReference type="NCBI Taxonomy" id="2448454"/>
    <lineage>
        <taxon>Eukaryota</taxon>
        <taxon>Viridiplantae</taxon>
        <taxon>Streptophyta</taxon>
        <taxon>Embryophyta</taxon>
        <taxon>Tracheophyta</taxon>
        <taxon>Spermatophyta</taxon>
        <taxon>Magnoliopsida</taxon>
        <taxon>eudicotyledons</taxon>
        <taxon>Gunneridae</taxon>
        <taxon>Pentapetalae</taxon>
        <taxon>rosids</taxon>
        <taxon>fabids</taxon>
        <taxon>Rosales</taxon>
        <taxon>Rosaceae</taxon>
        <taxon>Amygdaloideae</taxon>
        <taxon>Maleae</taxon>
        <taxon>Pyrus</taxon>
    </lineage>
</organism>
<reference evidence="1 2" key="1">
    <citation type="submission" date="2019-09" db="EMBL/GenBank/DDBJ databases">
        <authorList>
            <person name="Ou C."/>
        </authorList>
    </citation>
    <scope>NUCLEOTIDE SEQUENCE [LARGE SCALE GENOMIC DNA]</scope>
    <source>
        <strain evidence="1">S2</strain>
        <tissue evidence="1">Leaf</tissue>
    </source>
</reference>
<dbReference type="Proteomes" id="UP000327157">
    <property type="component" value="Chromosome 14"/>
</dbReference>
<reference evidence="1 2" key="3">
    <citation type="submission" date="2019-11" db="EMBL/GenBank/DDBJ databases">
        <title>A de novo genome assembly of a pear dwarfing rootstock.</title>
        <authorList>
            <person name="Wang F."/>
            <person name="Wang J."/>
            <person name="Li S."/>
            <person name="Zhang Y."/>
            <person name="Fang M."/>
            <person name="Ma L."/>
            <person name="Zhao Y."/>
            <person name="Jiang S."/>
        </authorList>
    </citation>
    <scope>NUCLEOTIDE SEQUENCE [LARGE SCALE GENOMIC DNA]</scope>
    <source>
        <strain evidence="1">S2</strain>
        <tissue evidence="1">Leaf</tissue>
    </source>
</reference>
<protein>
    <submittedName>
        <fullName evidence="1">Uncharacterized protein</fullName>
    </submittedName>
</protein>
<name>A0A5N5FZT7_9ROSA</name>
<keyword evidence="2" id="KW-1185">Reference proteome</keyword>
<proteinExistence type="predicted"/>
<reference evidence="2" key="2">
    <citation type="submission" date="2019-10" db="EMBL/GenBank/DDBJ databases">
        <title>A de novo genome assembly of a pear dwarfing rootstock.</title>
        <authorList>
            <person name="Wang F."/>
            <person name="Wang J."/>
            <person name="Li S."/>
            <person name="Zhang Y."/>
            <person name="Fang M."/>
            <person name="Ma L."/>
            <person name="Zhao Y."/>
            <person name="Jiang S."/>
        </authorList>
    </citation>
    <scope>NUCLEOTIDE SEQUENCE [LARGE SCALE GENOMIC DNA]</scope>
</reference>
<accession>A0A5N5FZT7</accession>
<sequence>MGVKLDCRKELWESKMHPTNGNDASGGFKLGPNGLEPYNEDLYHTRLRNEAFIELILAPSVTHPHVIYIHSEFDDEENPVEPSESVGLCECQFDLNED</sequence>
<evidence type="ECO:0000313" key="2">
    <source>
        <dbReference type="Proteomes" id="UP000327157"/>
    </source>
</evidence>
<dbReference type="EMBL" id="SMOL01000553">
    <property type="protein sequence ID" value="KAB2608377.1"/>
    <property type="molecule type" value="Genomic_DNA"/>
</dbReference>
<comment type="caution">
    <text evidence="1">The sequence shown here is derived from an EMBL/GenBank/DDBJ whole genome shotgun (WGS) entry which is preliminary data.</text>
</comment>